<proteinExistence type="predicted"/>
<dbReference type="Proteomes" id="UP000193498">
    <property type="component" value="Unassembled WGS sequence"/>
</dbReference>
<dbReference type="InParanoid" id="A0A1Y1YX96"/>
<gene>
    <name evidence="1" type="ORF">K493DRAFT_346634</name>
</gene>
<evidence type="ECO:0000313" key="1">
    <source>
        <dbReference type="EMBL" id="ORY02494.1"/>
    </source>
</evidence>
<reference evidence="1 2" key="1">
    <citation type="submission" date="2016-07" db="EMBL/GenBank/DDBJ databases">
        <title>Pervasive Adenine N6-methylation of Active Genes in Fungi.</title>
        <authorList>
            <consortium name="DOE Joint Genome Institute"/>
            <person name="Mondo S.J."/>
            <person name="Dannebaum R.O."/>
            <person name="Kuo R.C."/>
            <person name="Labutti K."/>
            <person name="Haridas S."/>
            <person name="Kuo A."/>
            <person name="Salamov A."/>
            <person name="Ahrendt S.R."/>
            <person name="Lipzen A."/>
            <person name="Sullivan W."/>
            <person name="Andreopoulos W.B."/>
            <person name="Clum A."/>
            <person name="Lindquist E."/>
            <person name="Daum C."/>
            <person name="Ramamoorthy G.K."/>
            <person name="Gryganskyi A."/>
            <person name="Culley D."/>
            <person name="Magnuson J.K."/>
            <person name="James T.Y."/>
            <person name="O'Malley M.A."/>
            <person name="Stajich J.E."/>
            <person name="Spatafora J.W."/>
            <person name="Visel A."/>
            <person name="Grigoriev I.V."/>
        </authorList>
    </citation>
    <scope>NUCLEOTIDE SEQUENCE [LARGE SCALE GENOMIC DNA]</scope>
    <source>
        <strain evidence="1 2">CBS 931.73</strain>
    </source>
</reference>
<dbReference type="EMBL" id="MCFE01000056">
    <property type="protein sequence ID" value="ORY02494.1"/>
    <property type="molecule type" value="Genomic_DNA"/>
</dbReference>
<keyword evidence="2" id="KW-1185">Reference proteome</keyword>
<dbReference type="AlphaFoldDB" id="A0A1Y1YX96"/>
<comment type="caution">
    <text evidence="1">The sequence shown here is derived from an EMBL/GenBank/DDBJ whole genome shotgun (WGS) entry which is preliminary data.</text>
</comment>
<protein>
    <submittedName>
        <fullName evidence="1">Uncharacterized protein</fullName>
    </submittedName>
</protein>
<evidence type="ECO:0000313" key="2">
    <source>
        <dbReference type="Proteomes" id="UP000193498"/>
    </source>
</evidence>
<organism evidence="1 2">
    <name type="scientific">Basidiobolus meristosporus CBS 931.73</name>
    <dbReference type="NCBI Taxonomy" id="1314790"/>
    <lineage>
        <taxon>Eukaryota</taxon>
        <taxon>Fungi</taxon>
        <taxon>Fungi incertae sedis</taxon>
        <taxon>Zoopagomycota</taxon>
        <taxon>Entomophthoromycotina</taxon>
        <taxon>Basidiobolomycetes</taxon>
        <taxon>Basidiobolales</taxon>
        <taxon>Basidiobolaceae</taxon>
        <taxon>Basidiobolus</taxon>
    </lineage>
</organism>
<sequence>MHVYAATFLTDDALIWYRAYQQGVDEGTAMQFVNFDQFAIALNEPGINLHPYGKRDQPKNSLRNSYADNYSAYTLINYKTNFSGSIEDMKNYIDQLGNQLSTTPTNHSQHAAFNQNVH</sequence>
<accession>A0A1Y1YX96</accession>
<name>A0A1Y1YX96_9FUNG</name>